<feature type="compositionally biased region" description="Low complexity" evidence="1">
    <location>
        <begin position="85"/>
        <end position="101"/>
    </location>
</feature>
<feature type="compositionally biased region" description="Low complexity" evidence="1">
    <location>
        <begin position="148"/>
        <end position="159"/>
    </location>
</feature>
<protein>
    <submittedName>
        <fullName evidence="2">Uncharacterized protein</fullName>
    </submittedName>
</protein>
<feature type="compositionally biased region" description="Basic and acidic residues" evidence="1">
    <location>
        <begin position="289"/>
        <end position="302"/>
    </location>
</feature>
<evidence type="ECO:0000256" key="1">
    <source>
        <dbReference type="SAM" id="MobiDB-lite"/>
    </source>
</evidence>
<dbReference type="AlphaFoldDB" id="A0A7S1F7A7"/>
<name>A0A7S1F7A7_NOCSC</name>
<dbReference type="EMBL" id="HBFQ01033571">
    <property type="protein sequence ID" value="CAD8849299.1"/>
    <property type="molecule type" value="Transcribed_RNA"/>
</dbReference>
<proteinExistence type="predicted"/>
<evidence type="ECO:0000313" key="2">
    <source>
        <dbReference type="EMBL" id="CAD8849299.1"/>
    </source>
</evidence>
<feature type="region of interest" description="Disordered" evidence="1">
    <location>
        <begin position="1"/>
        <end position="101"/>
    </location>
</feature>
<feature type="compositionally biased region" description="Polar residues" evidence="1">
    <location>
        <begin position="219"/>
        <end position="243"/>
    </location>
</feature>
<feature type="compositionally biased region" description="Basic and acidic residues" evidence="1">
    <location>
        <begin position="132"/>
        <end position="144"/>
    </location>
</feature>
<accession>A0A7S1F7A7</accession>
<reference evidence="2" key="1">
    <citation type="submission" date="2021-01" db="EMBL/GenBank/DDBJ databases">
        <authorList>
            <person name="Corre E."/>
            <person name="Pelletier E."/>
            <person name="Niang G."/>
            <person name="Scheremetjew M."/>
            <person name="Finn R."/>
            <person name="Kale V."/>
            <person name="Holt S."/>
            <person name="Cochrane G."/>
            <person name="Meng A."/>
            <person name="Brown T."/>
            <person name="Cohen L."/>
        </authorList>
    </citation>
    <scope>NUCLEOTIDE SEQUENCE</scope>
</reference>
<gene>
    <name evidence="2" type="ORF">NSCI0253_LOCUS23649</name>
</gene>
<feature type="region of interest" description="Disordered" evidence="1">
    <location>
        <begin position="124"/>
        <end position="302"/>
    </location>
</feature>
<sequence length="376" mass="40522">MEDYNTTFSRLFGDGCRSKASPHISPRPGGSQNVLLGRIDSQRDRSPHRDDFGVGFMRATSACSPSRRSLSEVLNGDDAAGPALPSSRASPTTARTSTIISHDLFSRPTSASSIRGSLARSSSNLNFYEGGISDHESRREEARKSALSPRSGSPCGPRSGPKRCDLGQPPPPANSQVRSLAELSGFAFDAPSVLSPRAQDRSPRAETTPRPCRRKQISPPRNSVSSLEHGLSPTSAIHSSRSSLAHLGGFSFEPPSVASPRGAGSPRADESPKPTGRKQFSPRRYSFSRLEHGLDEQRATPSWHEEFDGLAGKFATSPKGSALVGSSTSPESLLMRNERAKTKARSVSGLEVSEVQFRVRESVKARSRDLGSNRWK</sequence>
<feature type="compositionally biased region" description="Basic and acidic residues" evidence="1">
    <location>
        <begin position="40"/>
        <end position="52"/>
    </location>
</feature>
<organism evidence="2">
    <name type="scientific">Noctiluca scintillans</name>
    <name type="common">Sea sparkle</name>
    <name type="synonym">Red tide dinoflagellate</name>
    <dbReference type="NCBI Taxonomy" id="2966"/>
    <lineage>
        <taxon>Eukaryota</taxon>
        <taxon>Sar</taxon>
        <taxon>Alveolata</taxon>
        <taxon>Dinophyceae</taxon>
        <taxon>Noctilucales</taxon>
        <taxon>Noctilucaceae</taxon>
        <taxon>Noctiluca</taxon>
    </lineage>
</organism>